<reference evidence="3 4" key="1">
    <citation type="journal article" date="2015" name="BMC Genomics">
        <title>Comparative genomics and metabolic profiling of the genus Lysobacter.</title>
        <authorList>
            <person name="de Bruijn I."/>
            <person name="Cheng X."/>
            <person name="de Jager V."/>
            <person name="Exposito R.G."/>
            <person name="Watrous J."/>
            <person name="Patel N."/>
            <person name="Postma J."/>
            <person name="Dorrestein P.C."/>
            <person name="Kobayashi D."/>
            <person name="Raaijmakers J.M."/>
        </authorList>
    </citation>
    <scope>NUCLEOTIDE SEQUENCE [LARGE SCALE GENOMIC DNA]</scope>
    <source>
        <strain evidence="3 4">76</strain>
    </source>
</reference>
<dbReference type="PATRIC" id="fig|84531.8.peg.4667"/>
<dbReference type="Proteomes" id="UP000060787">
    <property type="component" value="Chromosome"/>
</dbReference>
<dbReference type="AlphaFoldDB" id="A0A0S2FGW7"/>
<gene>
    <name evidence="3" type="ORF">LA76x_4675</name>
</gene>
<feature type="compositionally biased region" description="Pro residues" evidence="1">
    <location>
        <begin position="166"/>
        <end position="181"/>
    </location>
</feature>
<evidence type="ECO:0000256" key="1">
    <source>
        <dbReference type="SAM" id="MobiDB-lite"/>
    </source>
</evidence>
<dbReference type="eggNOG" id="COG3184">
    <property type="taxonomic scope" value="Bacteria"/>
</dbReference>
<dbReference type="Pfam" id="PF09832">
    <property type="entry name" value="DUF2059"/>
    <property type="match status" value="1"/>
</dbReference>
<organism evidence="3 4">
    <name type="scientific">Lysobacter antibioticus</name>
    <dbReference type="NCBI Taxonomy" id="84531"/>
    <lineage>
        <taxon>Bacteria</taxon>
        <taxon>Pseudomonadati</taxon>
        <taxon>Pseudomonadota</taxon>
        <taxon>Gammaproteobacteria</taxon>
        <taxon>Lysobacterales</taxon>
        <taxon>Lysobacteraceae</taxon>
        <taxon>Lysobacter</taxon>
    </lineage>
</organism>
<accession>A0A0S2FGW7</accession>
<dbReference type="InterPro" id="IPR018637">
    <property type="entry name" value="DUF2059"/>
</dbReference>
<dbReference type="STRING" id="84531.LA76x_4675"/>
<evidence type="ECO:0000313" key="3">
    <source>
        <dbReference type="EMBL" id="ALN82778.1"/>
    </source>
</evidence>
<evidence type="ECO:0000259" key="2">
    <source>
        <dbReference type="Pfam" id="PF09832"/>
    </source>
</evidence>
<dbReference type="KEGG" id="lab:LA76x_4675"/>
<dbReference type="EMBL" id="CP011129">
    <property type="protein sequence ID" value="ALN82778.1"/>
    <property type="molecule type" value="Genomic_DNA"/>
</dbReference>
<name>A0A0S2FGW7_LYSAN</name>
<protein>
    <recommendedName>
        <fullName evidence="2">DUF2059 domain-containing protein</fullName>
    </recommendedName>
</protein>
<feature type="domain" description="DUF2059" evidence="2">
    <location>
        <begin position="88"/>
        <end position="139"/>
    </location>
</feature>
<sequence length="181" mass="20017">MLSTALCAAPAFAARPSDAQIDQLMHSMNYERMKGEMLKQMREPAEMMAMAEAGDGLSDKQREALARSLARQMSMVEEMLDWKAVAPIYRKVYGETFDAAEVQALIDFYGSPAGRSIMEKMPLAIGRTMQELQPLMKTMFERMQRELRDEVKDIVDGDGKTAPALYAPPAPPSPPQPATGG</sequence>
<evidence type="ECO:0000313" key="4">
    <source>
        <dbReference type="Proteomes" id="UP000060787"/>
    </source>
</evidence>
<keyword evidence="4" id="KW-1185">Reference proteome</keyword>
<feature type="region of interest" description="Disordered" evidence="1">
    <location>
        <begin position="156"/>
        <end position="181"/>
    </location>
</feature>
<proteinExistence type="predicted"/>